<evidence type="ECO:0000313" key="2">
    <source>
        <dbReference type="EMBL" id="KAA8997205.1"/>
    </source>
</evidence>
<evidence type="ECO:0000313" key="3">
    <source>
        <dbReference type="Proteomes" id="UP000367750"/>
    </source>
</evidence>
<dbReference type="PROSITE" id="PS51725">
    <property type="entry name" value="ABM"/>
    <property type="match status" value="1"/>
</dbReference>
<dbReference type="EMBL" id="VYKK01000030">
    <property type="protein sequence ID" value="KAA8997205.1"/>
    <property type="molecule type" value="Genomic_DNA"/>
</dbReference>
<keyword evidence="3" id="KW-1185">Reference proteome</keyword>
<organism evidence="2 3">
    <name type="scientific">Paenibacillus spiritus</name>
    <dbReference type="NCBI Taxonomy" id="2496557"/>
    <lineage>
        <taxon>Bacteria</taxon>
        <taxon>Bacillati</taxon>
        <taxon>Bacillota</taxon>
        <taxon>Bacilli</taxon>
        <taxon>Bacillales</taxon>
        <taxon>Paenibacillaceae</taxon>
        <taxon>Paenibacillus</taxon>
    </lineage>
</organism>
<accession>A0A5J5FUH9</accession>
<dbReference type="OrthoDB" id="287932at2"/>
<dbReference type="Proteomes" id="UP000367750">
    <property type="component" value="Unassembled WGS sequence"/>
</dbReference>
<dbReference type="PANTHER" id="PTHR33336:SF3">
    <property type="entry name" value="ABM DOMAIN-CONTAINING PROTEIN"/>
    <property type="match status" value="1"/>
</dbReference>
<feature type="domain" description="ABM" evidence="1">
    <location>
        <begin position="2"/>
        <end position="91"/>
    </location>
</feature>
<keyword evidence="2" id="KW-0560">Oxidoreductase</keyword>
<dbReference type="InterPro" id="IPR007138">
    <property type="entry name" value="ABM_dom"/>
</dbReference>
<dbReference type="InterPro" id="IPR011008">
    <property type="entry name" value="Dimeric_a/b-barrel"/>
</dbReference>
<dbReference type="RefSeq" id="WP_150459670.1">
    <property type="nucleotide sequence ID" value="NZ_VYKK01000030.1"/>
</dbReference>
<dbReference type="Pfam" id="PF03992">
    <property type="entry name" value="ABM"/>
    <property type="match status" value="1"/>
</dbReference>
<dbReference type="Gene3D" id="3.30.70.100">
    <property type="match status" value="1"/>
</dbReference>
<comment type="caution">
    <text evidence="2">The sequence shown here is derived from an EMBL/GenBank/DDBJ whole genome shotgun (WGS) entry which is preliminary data.</text>
</comment>
<proteinExistence type="predicted"/>
<dbReference type="PANTHER" id="PTHR33336">
    <property type="entry name" value="QUINOL MONOOXYGENASE YGIN-RELATED"/>
    <property type="match status" value="1"/>
</dbReference>
<name>A0A5J5FUH9_9BACL</name>
<sequence length="98" mass="10863">MFIIHARMTVKPEAQAEFLEAVRTLLTATRAEEGNLSYDLYESAERPGDFVMVEVWKDGAAVQAHNASPHFQAFAGQASSYLTAPLDVKVYQAEQAQM</sequence>
<gene>
    <name evidence="2" type="ORF">F4V43_18100</name>
</gene>
<dbReference type="GO" id="GO:0004497">
    <property type="term" value="F:monooxygenase activity"/>
    <property type="evidence" value="ECO:0007669"/>
    <property type="project" value="UniProtKB-KW"/>
</dbReference>
<keyword evidence="2" id="KW-0503">Monooxygenase</keyword>
<protein>
    <submittedName>
        <fullName evidence="2">Antibiotic biosynthesis monooxygenase</fullName>
    </submittedName>
</protein>
<reference evidence="2 3" key="1">
    <citation type="submission" date="2019-09" db="EMBL/GenBank/DDBJ databases">
        <title>Bacillus ochoae sp. nov., Paenibacillus whitsoniae sp. nov., Paenibacillus spiritus sp. nov. Isolated from the Mars Exploration Rover during spacecraft assembly.</title>
        <authorList>
            <person name="Seuylemezian A."/>
            <person name="Vaishampayan P."/>
        </authorList>
    </citation>
    <scope>NUCLEOTIDE SEQUENCE [LARGE SCALE GENOMIC DNA]</scope>
    <source>
        <strain evidence="2 3">MER_111</strain>
    </source>
</reference>
<dbReference type="InterPro" id="IPR050744">
    <property type="entry name" value="AI-2_Isomerase_LsrG"/>
</dbReference>
<evidence type="ECO:0000259" key="1">
    <source>
        <dbReference type="PROSITE" id="PS51725"/>
    </source>
</evidence>
<dbReference type="AlphaFoldDB" id="A0A5J5FUH9"/>
<dbReference type="SUPFAM" id="SSF54909">
    <property type="entry name" value="Dimeric alpha+beta barrel"/>
    <property type="match status" value="1"/>
</dbReference>